<dbReference type="PANTHER" id="PTHR32285">
    <property type="entry name" value="PROTEIN TRICHOME BIREFRINGENCE-LIKE 9-RELATED"/>
    <property type="match status" value="1"/>
</dbReference>
<evidence type="ECO:0000256" key="4">
    <source>
        <dbReference type="ARBA" id="ARBA00022968"/>
    </source>
</evidence>
<comment type="similarity">
    <text evidence="2">Belongs to the PC-esterase family. TBL subfamily.</text>
</comment>
<feature type="compositionally biased region" description="Basic and acidic residues" evidence="7">
    <location>
        <begin position="143"/>
        <end position="153"/>
    </location>
</feature>
<evidence type="ECO:0000256" key="2">
    <source>
        <dbReference type="ARBA" id="ARBA00007727"/>
    </source>
</evidence>
<evidence type="ECO:0008006" key="12">
    <source>
        <dbReference type="Google" id="ProtNLM"/>
    </source>
</evidence>
<feature type="compositionally biased region" description="Basic and acidic residues" evidence="7">
    <location>
        <begin position="209"/>
        <end position="233"/>
    </location>
</feature>
<proteinExistence type="inferred from homology"/>
<accession>A0A9Q1KQM5</accession>
<dbReference type="AlphaFoldDB" id="A0A9Q1KQM5"/>
<keyword evidence="6" id="KW-0472">Membrane</keyword>
<protein>
    <recommendedName>
        <fullName evidence="12">Trichome birefringence-like N-terminal domain-containing protein</fullName>
    </recommendedName>
</protein>
<dbReference type="GO" id="GO:0016413">
    <property type="term" value="F:O-acetyltransferase activity"/>
    <property type="evidence" value="ECO:0007669"/>
    <property type="project" value="InterPro"/>
</dbReference>
<dbReference type="EMBL" id="JAKOGI010000041">
    <property type="protein sequence ID" value="KAJ8447159.1"/>
    <property type="molecule type" value="Genomic_DNA"/>
</dbReference>
<keyword evidence="3" id="KW-0812">Transmembrane</keyword>
<dbReference type="Pfam" id="PF13839">
    <property type="entry name" value="PC-Esterase"/>
    <property type="match status" value="1"/>
</dbReference>
<dbReference type="GO" id="GO:0016020">
    <property type="term" value="C:membrane"/>
    <property type="evidence" value="ECO:0007669"/>
    <property type="project" value="UniProtKB-SubCell"/>
</dbReference>
<evidence type="ECO:0000313" key="10">
    <source>
        <dbReference type="EMBL" id="KAJ8447159.1"/>
    </source>
</evidence>
<evidence type="ECO:0000256" key="6">
    <source>
        <dbReference type="ARBA" id="ARBA00023136"/>
    </source>
</evidence>
<comment type="subcellular location">
    <subcellularLocation>
        <location evidence="1">Membrane</location>
        <topology evidence="1">Single-pass membrane protein</topology>
    </subcellularLocation>
</comment>
<feature type="compositionally biased region" description="Low complexity" evidence="7">
    <location>
        <begin position="248"/>
        <end position="258"/>
    </location>
</feature>
<dbReference type="Proteomes" id="UP001153076">
    <property type="component" value="Unassembled WGS sequence"/>
</dbReference>
<evidence type="ECO:0000256" key="7">
    <source>
        <dbReference type="SAM" id="MobiDB-lite"/>
    </source>
</evidence>
<feature type="compositionally biased region" description="Basic and acidic residues" evidence="7">
    <location>
        <begin position="285"/>
        <end position="308"/>
    </location>
</feature>
<keyword evidence="4" id="KW-0735">Signal-anchor</keyword>
<sequence>MEDKPEQLIENVQNTKPIDKESSTSKLFSTTQGSYDTGESLARQKEDKYSSSTFKNKETTDKSKPVAQNGQNTKLVNDEPSTLKGSSSTQVSSMTKESTATKGSFATQESIARQREDKYSSSTFKKKEDVPKPDDLPVQEAVLVDKETKDKPKSPSNNTENTKPSAKQSFKSEGSSATQGFWAAEGRSTSNGSSPSKGHCTQTVLFENDIAKSDDHHVQEPLLISREKEDKPKAQTNSNVEDSKPMAKESSVSKESSATQGSAVTEGPSAISKYSSPARGSLEAGKNDKVSAYTYEKKDVTKSEDRTVQEPFVTQSETKDKSMTQLDNVENRKPMAKESFASNESSTTQSSSEWASITNGSSTTAGSPATKMEAKVFASTSDKKVCNYAKGRWVYDSKRPLYSGFKCKQWLPWMFACRLTVRPDFRFEQFRWQPENCDMPEFERSSFLKRMKNKTIAFVGDSLGRQQFHSFMCMLTGGEESPEVEDVSHEYGLRPKNAAFRFPQTNTTILYYWSSCLCDLVPLNTSDPNAGVAMHLDRPPSFLKDNINKFDVLVLNTGHHWHRGKFNLNRWVMHLDGKPNEEKTLFNIGNSKNFTIFNIVRWVDSQLQSHPGGLKAFFRTISPRHFFGGDWNTGGSCENTTPLVRGSEVKQDESSDQVVANAVKGTKVNLLDITALSALRDEGHVAKYGHKADSGVRDCLHWCLPGIPDTWNEILAAQI</sequence>
<evidence type="ECO:0000259" key="8">
    <source>
        <dbReference type="Pfam" id="PF13839"/>
    </source>
</evidence>
<keyword evidence="11" id="KW-1185">Reference proteome</keyword>
<evidence type="ECO:0000256" key="5">
    <source>
        <dbReference type="ARBA" id="ARBA00022989"/>
    </source>
</evidence>
<feature type="compositionally biased region" description="Polar residues" evidence="7">
    <location>
        <begin position="24"/>
        <end position="37"/>
    </location>
</feature>
<feature type="compositionally biased region" description="Polar residues" evidence="7">
    <location>
        <begin position="357"/>
        <end position="367"/>
    </location>
</feature>
<dbReference type="GO" id="GO:0005794">
    <property type="term" value="C:Golgi apparatus"/>
    <property type="evidence" value="ECO:0007669"/>
    <property type="project" value="TreeGrafter"/>
</dbReference>
<feature type="compositionally biased region" description="Polar residues" evidence="7">
    <location>
        <begin position="154"/>
        <end position="179"/>
    </location>
</feature>
<feature type="region of interest" description="Disordered" evidence="7">
    <location>
        <begin position="1"/>
        <end position="369"/>
    </location>
</feature>
<feature type="domain" description="Trichome birefringence-like C-terminal" evidence="8">
    <location>
        <begin position="439"/>
        <end position="717"/>
    </location>
</feature>
<evidence type="ECO:0000313" key="11">
    <source>
        <dbReference type="Proteomes" id="UP001153076"/>
    </source>
</evidence>
<dbReference type="InterPro" id="IPR026057">
    <property type="entry name" value="TBL_C"/>
</dbReference>
<feature type="domain" description="Trichome birefringence-like N-terminal" evidence="9">
    <location>
        <begin position="385"/>
        <end position="438"/>
    </location>
</feature>
<feature type="compositionally biased region" description="Basic and acidic residues" evidence="7">
    <location>
        <begin position="42"/>
        <end position="64"/>
    </location>
</feature>
<evidence type="ECO:0000256" key="1">
    <source>
        <dbReference type="ARBA" id="ARBA00004167"/>
    </source>
</evidence>
<keyword evidence="5" id="KW-1133">Transmembrane helix</keyword>
<gene>
    <name evidence="10" type="ORF">Cgig2_022888</name>
</gene>
<feature type="compositionally biased region" description="Polar residues" evidence="7">
    <location>
        <begin position="187"/>
        <end position="205"/>
    </location>
</feature>
<organism evidence="10 11">
    <name type="scientific">Carnegiea gigantea</name>
    <dbReference type="NCBI Taxonomy" id="171969"/>
    <lineage>
        <taxon>Eukaryota</taxon>
        <taxon>Viridiplantae</taxon>
        <taxon>Streptophyta</taxon>
        <taxon>Embryophyta</taxon>
        <taxon>Tracheophyta</taxon>
        <taxon>Spermatophyta</taxon>
        <taxon>Magnoliopsida</taxon>
        <taxon>eudicotyledons</taxon>
        <taxon>Gunneridae</taxon>
        <taxon>Pentapetalae</taxon>
        <taxon>Caryophyllales</taxon>
        <taxon>Cactineae</taxon>
        <taxon>Cactaceae</taxon>
        <taxon>Cactoideae</taxon>
        <taxon>Echinocereeae</taxon>
        <taxon>Carnegiea</taxon>
    </lineage>
</organism>
<feature type="compositionally biased region" description="Low complexity" evidence="7">
    <location>
        <begin position="339"/>
        <end position="356"/>
    </location>
</feature>
<comment type="caution">
    <text evidence="10">The sequence shown here is derived from an EMBL/GenBank/DDBJ whole genome shotgun (WGS) entry which is preliminary data.</text>
</comment>
<reference evidence="10" key="1">
    <citation type="submission" date="2022-04" db="EMBL/GenBank/DDBJ databases">
        <title>Carnegiea gigantea Genome sequencing and assembly v2.</title>
        <authorList>
            <person name="Copetti D."/>
            <person name="Sanderson M.J."/>
            <person name="Burquez A."/>
            <person name="Wojciechowski M.F."/>
        </authorList>
    </citation>
    <scope>NUCLEOTIDE SEQUENCE</scope>
    <source>
        <strain evidence="10">SGP5-SGP5p</strain>
        <tissue evidence="10">Aerial part</tissue>
    </source>
</reference>
<dbReference type="Pfam" id="PF14416">
    <property type="entry name" value="PMR5N"/>
    <property type="match status" value="1"/>
</dbReference>
<feature type="compositionally biased region" description="Polar residues" evidence="7">
    <location>
        <begin position="66"/>
        <end position="111"/>
    </location>
</feature>
<dbReference type="OrthoDB" id="630188at2759"/>
<dbReference type="PANTHER" id="PTHR32285:SF235">
    <property type="entry name" value="PROTEIN TRICHOME BIREFRINGENCE-LIKE 16"/>
    <property type="match status" value="1"/>
</dbReference>
<evidence type="ECO:0000259" key="9">
    <source>
        <dbReference type="Pfam" id="PF14416"/>
    </source>
</evidence>
<name>A0A9Q1KQM5_9CARY</name>
<dbReference type="InterPro" id="IPR029962">
    <property type="entry name" value="TBL"/>
</dbReference>
<feature type="compositionally biased region" description="Basic and acidic residues" evidence="7">
    <location>
        <begin position="112"/>
        <end position="135"/>
    </location>
</feature>
<dbReference type="InterPro" id="IPR025846">
    <property type="entry name" value="TBL_N"/>
</dbReference>
<evidence type="ECO:0000256" key="3">
    <source>
        <dbReference type="ARBA" id="ARBA00022692"/>
    </source>
</evidence>